<evidence type="ECO:0000313" key="3">
    <source>
        <dbReference type="EMBL" id="KAF2737370.1"/>
    </source>
</evidence>
<keyword evidence="1" id="KW-0812">Transmembrane</keyword>
<feature type="transmembrane region" description="Helical" evidence="1">
    <location>
        <begin position="39"/>
        <end position="61"/>
    </location>
</feature>
<organism evidence="3 4">
    <name type="scientific">Polyplosphaeria fusca</name>
    <dbReference type="NCBI Taxonomy" id="682080"/>
    <lineage>
        <taxon>Eukaryota</taxon>
        <taxon>Fungi</taxon>
        <taxon>Dikarya</taxon>
        <taxon>Ascomycota</taxon>
        <taxon>Pezizomycotina</taxon>
        <taxon>Dothideomycetes</taxon>
        <taxon>Pleosporomycetidae</taxon>
        <taxon>Pleosporales</taxon>
        <taxon>Tetraplosphaeriaceae</taxon>
        <taxon>Polyplosphaeria</taxon>
    </lineage>
</organism>
<feature type="domain" description="DUF7702" evidence="2">
    <location>
        <begin position="9"/>
        <end position="233"/>
    </location>
</feature>
<evidence type="ECO:0000259" key="2">
    <source>
        <dbReference type="Pfam" id="PF24800"/>
    </source>
</evidence>
<gene>
    <name evidence="3" type="ORF">EJ04DRAFT_117476</name>
</gene>
<dbReference type="EMBL" id="ML996116">
    <property type="protein sequence ID" value="KAF2737370.1"/>
    <property type="molecule type" value="Genomic_DNA"/>
</dbReference>
<accession>A0A9P4V6H1</accession>
<dbReference type="OrthoDB" id="2560628at2759"/>
<keyword evidence="1" id="KW-0472">Membrane</keyword>
<dbReference type="PANTHER" id="PTHR42109:SF2">
    <property type="entry name" value="INTEGRAL MEMBRANE PROTEIN"/>
    <property type="match status" value="1"/>
</dbReference>
<keyword evidence="4" id="KW-1185">Reference proteome</keyword>
<feature type="transmembrane region" description="Helical" evidence="1">
    <location>
        <begin position="140"/>
        <end position="162"/>
    </location>
</feature>
<dbReference type="Pfam" id="PF24800">
    <property type="entry name" value="DUF7702"/>
    <property type="match status" value="1"/>
</dbReference>
<reference evidence="3" key="1">
    <citation type="journal article" date="2020" name="Stud. Mycol.">
        <title>101 Dothideomycetes genomes: a test case for predicting lifestyles and emergence of pathogens.</title>
        <authorList>
            <person name="Haridas S."/>
            <person name="Albert R."/>
            <person name="Binder M."/>
            <person name="Bloem J."/>
            <person name="Labutti K."/>
            <person name="Salamov A."/>
            <person name="Andreopoulos B."/>
            <person name="Baker S."/>
            <person name="Barry K."/>
            <person name="Bills G."/>
            <person name="Bluhm B."/>
            <person name="Cannon C."/>
            <person name="Castanera R."/>
            <person name="Culley D."/>
            <person name="Daum C."/>
            <person name="Ezra D."/>
            <person name="Gonzalez J."/>
            <person name="Henrissat B."/>
            <person name="Kuo A."/>
            <person name="Liang C."/>
            <person name="Lipzen A."/>
            <person name="Lutzoni F."/>
            <person name="Magnuson J."/>
            <person name="Mondo S."/>
            <person name="Nolan M."/>
            <person name="Ohm R."/>
            <person name="Pangilinan J."/>
            <person name="Park H.-J."/>
            <person name="Ramirez L."/>
            <person name="Alfaro M."/>
            <person name="Sun H."/>
            <person name="Tritt A."/>
            <person name="Yoshinaga Y."/>
            <person name="Zwiers L.-H."/>
            <person name="Turgeon B."/>
            <person name="Goodwin S."/>
            <person name="Spatafora J."/>
            <person name="Crous P."/>
            <person name="Grigoriev I."/>
        </authorList>
    </citation>
    <scope>NUCLEOTIDE SEQUENCE</scope>
    <source>
        <strain evidence="3">CBS 125425</strain>
    </source>
</reference>
<sequence>MGKGDGHIYYRDALALAQVILFAFSFFAALKFRWTRRICWFTLGGFSIIRCVGAGCMLGTINKDTSGLWAGVFVCESLGILLLIFALWEMMEKINTTVPIVHKKVFWVPQILTYIDIGVSIGGFVTVSKKEHGQLLPTPWSRAGIAILFLIYLYTAGVWAYFWFRRHQYGQELYWLAMCVGACVPLMFIRILYSLIFVISANMTWNAVKGSPTAYLLMTLLPEVGMVALCCFTVFHTPPGIEMQENAKYQRAQEEGQSLSEFRH</sequence>
<dbReference type="PANTHER" id="PTHR42109">
    <property type="entry name" value="UNPLACED GENOMIC SCAFFOLD UM_SCAF_CONTIG_1.265, WHOLE GENOME SHOTGUN SEQUENCE"/>
    <property type="match status" value="1"/>
</dbReference>
<name>A0A9P4V6H1_9PLEO</name>
<proteinExistence type="predicted"/>
<comment type="caution">
    <text evidence="3">The sequence shown here is derived from an EMBL/GenBank/DDBJ whole genome shotgun (WGS) entry which is preliminary data.</text>
</comment>
<evidence type="ECO:0000256" key="1">
    <source>
        <dbReference type="SAM" id="Phobius"/>
    </source>
</evidence>
<feature type="transmembrane region" description="Helical" evidence="1">
    <location>
        <begin position="111"/>
        <end position="128"/>
    </location>
</feature>
<feature type="transmembrane region" description="Helical" evidence="1">
    <location>
        <begin position="13"/>
        <end position="32"/>
    </location>
</feature>
<protein>
    <recommendedName>
        <fullName evidence="2">DUF7702 domain-containing protein</fullName>
    </recommendedName>
</protein>
<evidence type="ECO:0000313" key="4">
    <source>
        <dbReference type="Proteomes" id="UP000799444"/>
    </source>
</evidence>
<keyword evidence="1" id="KW-1133">Transmembrane helix</keyword>
<dbReference type="Proteomes" id="UP000799444">
    <property type="component" value="Unassembled WGS sequence"/>
</dbReference>
<feature type="transmembrane region" description="Helical" evidence="1">
    <location>
        <begin position="174"/>
        <end position="201"/>
    </location>
</feature>
<dbReference type="AlphaFoldDB" id="A0A9P4V6H1"/>
<feature type="transmembrane region" description="Helical" evidence="1">
    <location>
        <begin position="213"/>
        <end position="235"/>
    </location>
</feature>
<feature type="transmembrane region" description="Helical" evidence="1">
    <location>
        <begin position="67"/>
        <end position="90"/>
    </location>
</feature>
<dbReference type="InterPro" id="IPR056119">
    <property type="entry name" value="DUF7702"/>
</dbReference>